<reference evidence="2 3" key="1">
    <citation type="journal article" date="2019" name="Int. J. Syst. Evol. Microbiol.">
        <title>The Global Catalogue of Microorganisms (GCM) 10K type strain sequencing project: providing services to taxonomists for standard genome sequencing and annotation.</title>
        <authorList>
            <consortium name="The Broad Institute Genomics Platform"/>
            <consortium name="The Broad Institute Genome Sequencing Center for Infectious Disease"/>
            <person name="Wu L."/>
            <person name="Ma J."/>
        </authorList>
    </citation>
    <scope>NUCLEOTIDE SEQUENCE [LARGE SCALE GENOMIC DNA]</scope>
    <source>
        <strain evidence="2 3">JCM 16330</strain>
    </source>
</reference>
<proteinExistence type="predicted"/>
<organism evidence="2 3">
    <name type="scientific">Halarchaeum salinum</name>
    <dbReference type="NCBI Taxonomy" id="489912"/>
    <lineage>
        <taxon>Archaea</taxon>
        <taxon>Methanobacteriati</taxon>
        <taxon>Methanobacteriota</taxon>
        <taxon>Stenosarchaea group</taxon>
        <taxon>Halobacteria</taxon>
        <taxon>Halobacteriales</taxon>
        <taxon>Halobacteriaceae</taxon>
    </lineage>
</organism>
<dbReference type="AlphaFoldDB" id="A0AAV3S548"/>
<feature type="compositionally biased region" description="Basic and acidic residues" evidence="1">
    <location>
        <begin position="92"/>
        <end position="105"/>
    </location>
</feature>
<feature type="compositionally biased region" description="Acidic residues" evidence="1">
    <location>
        <begin position="139"/>
        <end position="164"/>
    </location>
</feature>
<evidence type="ECO:0008006" key="4">
    <source>
        <dbReference type="Google" id="ProtNLM"/>
    </source>
</evidence>
<comment type="caution">
    <text evidence="2">The sequence shown here is derived from an EMBL/GenBank/DDBJ whole genome shotgun (WGS) entry which is preliminary data.</text>
</comment>
<feature type="region of interest" description="Disordered" evidence="1">
    <location>
        <begin position="92"/>
        <end position="164"/>
    </location>
</feature>
<dbReference type="Proteomes" id="UP001500837">
    <property type="component" value="Unassembled WGS sequence"/>
</dbReference>
<evidence type="ECO:0000313" key="2">
    <source>
        <dbReference type="EMBL" id="GAA0292504.1"/>
    </source>
</evidence>
<gene>
    <name evidence="2" type="ORF">GCM10009066_03770</name>
</gene>
<feature type="region of interest" description="Disordered" evidence="1">
    <location>
        <begin position="16"/>
        <end position="43"/>
    </location>
</feature>
<sequence>MAACVLIADCFDARALSRDEGPPDSASPPVSPRRTSAERLTHDRHTLIIGESLYAAMSNDSEDVAALENRVKELEATVRGLTEELVDANERIRELEDYHDAHESAGRPSSEPLAAGAPEDGGAAEPTDATAADASAADAEPEDTPAEGAEEANEESELDDIIVA</sequence>
<keyword evidence="3" id="KW-1185">Reference proteome</keyword>
<evidence type="ECO:0000256" key="1">
    <source>
        <dbReference type="SAM" id="MobiDB-lite"/>
    </source>
</evidence>
<evidence type="ECO:0000313" key="3">
    <source>
        <dbReference type="Proteomes" id="UP001500837"/>
    </source>
</evidence>
<protein>
    <recommendedName>
        <fullName evidence="4">BZIP transcription factor</fullName>
    </recommendedName>
</protein>
<dbReference type="InterPro" id="IPR055940">
    <property type="entry name" value="DUF7518"/>
</dbReference>
<name>A0AAV3S548_9EURY</name>
<feature type="compositionally biased region" description="Low complexity" evidence="1">
    <location>
        <begin position="111"/>
        <end position="138"/>
    </location>
</feature>
<dbReference type="Pfam" id="PF24362">
    <property type="entry name" value="DUF7518"/>
    <property type="match status" value="1"/>
</dbReference>
<dbReference type="SUPFAM" id="SSF46579">
    <property type="entry name" value="Prefoldin"/>
    <property type="match status" value="1"/>
</dbReference>
<dbReference type="EMBL" id="BAAABL010000021">
    <property type="protein sequence ID" value="GAA0292504.1"/>
    <property type="molecule type" value="Genomic_DNA"/>
</dbReference>
<accession>A0AAV3S548</accession>